<evidence type="ECO:0000313" key="1">
    <source>
        <dbReference type="EMBL" id="POS87587.1"/>
    </source>
</evidence>
<name>A0A2S4Q006_9PEZI</name>
<dbReference type="EMBL" id="PEDP01000102">
    <property type="protein sequence ID" value="POS87587.1"/>
    <property type="molecule type" value="Genomic_DNA"/>
</dbReference>
<comment type="caution">
    <text evidence="1">The sequence shown here is derived from an EMBL/GenBank/DDBJ whole genome shotgun (WGS) entry which is preliminary data.</text>
</comment>
<proteinExistence type="predicted"/>
<evidence type="ECO:0000313" key="2">
    <source>
        <dbReference type="Proteomes" id="UP000237438"/>
    </source>
</evidence>
<protein>
    <submittedName>
        <fullName evidence="1">Uncharacterized protein</fullName>
    </submittedName>
</protein>
<dbReference type="OrthoDB" id="3675442at2759"/>
<dbReference type="Proteomes" id="UP000237438">
    <property type="component" value="Unassembled WGS sequence"/>
</dbReference>
<reference evidence="1 2" key="1">
    <citation type="submission" date="2017-10" db="EMBL/GenBank/DDBJ databases">
        <title>Development of genomic resources for the powdery mildew, Erysiphe pulchra.</title>
        <authorList>
            <person name="Wadl P.A."/>
            <person name="Mack B.M."/>
            <person name="Moore G."/>
            <person name="Beltz S.B."/>
        </authorList>
    </citation>
    <scope>NUCLEOTIDE SEQUENCE [LARGE SCALE GENOMIC DNA]</scope>
    <source>
        <strain evidence="1">Cflorida</strain>
    </source>
</reference>
<accession>A0A2S4Q006</accession>
<dbReference type="AlphaFoldDB" id="A0A2S4Q006"/>
<organism evidence="1 2">
    <name type="scientific">Erysiphe pulchra</name>
    <dbReference type="NCBI Taxonomy" id="225359"/>
    <lineage>
        <taxon>Eukaryota</taxon>
        <taxon>Fungi</taxon>
        <taxon>Dikarya</taxon>
        <taxon>Ascomycota</taxon>
        <taxon>Pezizomycotina</taxon>
        <taxon>Leotiomycetes</taxon>
        <taxon>Erysiphales</taxon>
        <taxon>Erysiphaceae</taxon>
        <taxon>Erysiphe</taxon>
    </lineage>
</organism>
<keyword evidence="2" id="KW-1185">Reference proteome</keyword>
<gene>
    <name evidence="1" type="ORF">EPUL_002523</name>
</gene>
<sequence length="163" mass="18024">MTAPIAPTNITSGDHKILYASSKSAKIINAMKILYALKLQISMFLAINLTSPLIQILLTISVSSAKIKNAPNNNFKEIIPVSRLFVRLPLDHKWRNLSPVCLREVIFKHLAVFLASIGVIKPICTGFAISPRSSTAREALLRTNISLLDTSAQLKPTLIRFLF</sequence>